<dbReference type="RefSeq" id="WP_419192200.1">
    <property type="nucleotide sequence ID" value="NZ_CP036287.1"/>
</dbReference>
<reference evidence="2 3" key="1">
    <citation type="submission" date="2019-02" db="EMBL/GenBank/DDBJ databases">
        <title>Deep-cultivation of Planctomycetes and their phenomic and genomic characterization uncovers novel biology.</title>
        <authorList>
            <person name="Wiegand S."/>
            <person name="Jogler M."/>
            <person name="Boedeker C."/>
            <person name="Pinto D."/>
            <person name="Vollmers J."/>
            <person name="Rivas-Marin E."/>
            <person name="Kohn T."/>
            <person name="Peeters S.H."/>
            <person name="Heuer A."/>
            <person name="Rast P."/>
            <person name="Oberbeckmann S."/>
            <person name="Bunk B."/>
            <person name="Jeske O."/>
            <person name="Meyerdierks A."/>
            <person name="Storesund J.E."/>
            <person name="Kallscheuer N."/>
            <person name="Luecker S."/>
            <person name="Lage O.M."/>
            <person name="Pohl T."/>
            <person name="Merkel B.J."/>
            <person name="Hornburger P."/>
            <person name="Mueller R.-W."/>
            <person name="Bruemmer F."/>
            <person name="Labrenz M."/>
            <person name="Spormann A.M."/>
            <person name="Op den Camp H."/>
            <person name="Overmann J."/>
            <person name="Amann R."/>
            <person name="Jetten M.S.M."/>
            <person name="Mascher T."/>
            <person name="Medema M.H."/>
            <person name="Devos D.P."/>
            <person name="Kaster A.-K."/>
            <person name="Ovreas L."/>
            <person name="Rohde M."/>
            <person name="Galperin M.Y."/>
            <person name="Jogler C."/>
        </authorList>
    </citation>
    <scope>NUCLEOTIDE SEQUENCE [LARGE SCALE GENOMIC DNA]</scope>
    <source>
        <strain evidence="2 3">Pla133</strain>
    </source>
</reference>
<evidence type="ECO:0000313" key="2">
    <source>
        <dbReference type="EMBL" id="QDU66358.1"/>
    </source>
</evidence>
<dbReference type="Gene3D" id="1.20.1600.10">
    <property type="entry name" value="Outer membrane efflux proteins (OEP)"/>
    <property type="match status" value="1"/>
</dbReference>
<comment type="similarity">
    <text evidence="1">Belongs to the outer membrane factor (OMF) (TC 1.B.17) family.</text>
</comment>
<evidence type="ECO:0000313" key="3">
    <source>
        <dbReference type="Proteomes" id="UP000316921"/>
    </source>
</evidence>
<accession>A0A518BH98</accession>
<dbReference type="PANTHER" id="PTHR30203">
    <property type="entry name" value="OUTER MEMBRANE CATION EFFLUX PROTEIN"/>
    <property type="match status" value="1"/>
</dbReference>
<dbReference type="EMBL" id="CP036287">
    <property type="protein sequence ID" value="QDU66358.1"/>
    <property type="molecule type" value="Genomic_DNA"/>
</dbReference>
<dbReference type="Pfam" id="PF02321">
    <property type="entry name" value="OEP"/>
    <property type="match status" value="1"/>
</dbReference>
<evidence type="ECO:0000256" key="1">
    <source>
        <dbReference type="ARBA" id="ARBA00007613"/>
    </source>
</evidence>
<gene>
    <name evidence="2" type="ORF">Pla133_14280</name>
</gene>
<sequence length="448" mass="48504">MVPVLLAAQVGCQVYSPEPLTRDAVDAALASPAYGELGAVWSARLHPLLPAVEIDLADGLDPTEAACLAVVLNPDLRIERARRGIATAATVQAGLLPNPQLGATFDRVSGGQTAGTVNAWGLAFGWDLGALIEHGAQLEAARASDRAAGLDLLWQEWRVACAARLASTTAYWQERICEVLAETVERQQRTRDALSDALESGDATRIEYEITLADLQSSQMQLRAARRMRDLAQIEVRRAIGLAPTSPLEPAAPPDPWRSALPSLDEAFAAARAARVDLAALRAGYEAQEERVKAAVRGQFPRLNVGLNTARDTGAVETVGVGVTIDLPIFDRAQGRIASERANRSALLAEYTAREFALRADLAAILSELERLGPEIEAQLSYWDDRSASLAELERLESNQMMDLFGVESMRMTTATAHLDLIRLQQRQAELRVGLEAVTGRFDGQELE</sequence>
<keyword evidence="3" id="KW-1185">Reference proteome</keyword>
<name>A0A518BH98_9BACT</name>
<dbReference type="KEGG" id="pbap:Pla133_14280"/>
<dbReference type="AlphaFoldDB" id="A0A518BH98"/>
<dbReference type="Proteomes" id="UP000316921">
    <property type="component" value="Chromosome"/>
</dbReference>
<dbReference type="PANTHER" id="PTHR30203:SF24">
    <property type="entry name" value="BLR4935 PROTEIN"/>
    <property type="match status" value="1"/>
</dbReference>
<dbReference type="InterPro" id="IPR010131">
    <property type="entry name" value="MdtP/NodT-like"/>
</dbReference>
<dbReference type="SUPFAM" id="SSF56954">
    <property type="entry name" value="Outer membrane efflux proteins (OEP)"/>
    <property type="match status" value="1"/>
</dbReference>
<organism evidence="2 3">
    <name type="scientific">Engelhardtia mirabilis</name>
    <dbReference type="NCBI Taxonomy" id="2528011"/>
    <lineage>
        <taxon>Bacteria</taxon>
        <taxon>Pseudomonadati</taxon>
        <taxon>Planctomycetota</taxon>
        <taxon>Planctomycetia</taxon>
        <taxon>Planctomycetia incertae sedis</taxon>
        <taxon>Engelhardtia</taxon>
    </lineage>
</organism>
<dbReference type="GO" id="GO:0015562">
    <property type="term" value="F:efflux transmembrane transporter activity"/>
    <property type="evidence" value="ECO:0007669"/>
    <property type="project" value="InterPro"/>
</dbReference>
<dbReference type="InterPro" id="IPR003423">
    <property type="entry name" value="OMP_efflux"/>
</dbReference>
<proteinExistence type="inferred from homology"/>
<protein>
    <submittedName>
        <fullName evidence="2">Outer membrane efflux protein</fullName>
    </submittedName>
</protein>